<proteinExistence type="predicted"/>
<dbReference type="AlphaFoldDB" id="A0A0J7M3Q1"/>
<keyword evidence="1" id="KW-0732">Signal</keyword>
<dbReference type="RefSeq" id="WP_048495669.1">
    <property type="nucleotide sequence ID" value="NZ_JADQCF010000004.1"/>
</dbReference>
<accession>A0A0J7M3Q1</accession>
<protein>
    <submittedName>
        <fullName evidence="2">Uncharacterized protein</fullName>
    </submittedName>
</protein>
<feature type="signal peptide" evidence="1">
    <location>
        <begin position="1"/>
        <end position="20"/>
    </location>
</feature>
<evidence type="ECO:0000313" key="3">
    <source>
        <dbReference type="Proteomes" id="UP000036102"/>
    </source>
</evidence>
<dbReference type="EMBL" id="LFBU01000001">
    <property type="protein sequence ID" value="KMQ75595.1"/>
    <property type="molecule type" value="Genomic_DNA"/>
</dbReference>
<sequence>MKTAIGLAVFLVAFSLNSQAQEIDYNKRNKHIFCASQLAVVSETLDESADQREALLYLSGMHRDEAKKLGATKQHFQDVFDYLENIRISNKPKWQELSAQSKRVCLPNS</sequence>
<evidence type="ECO:0000313" key="2">
    <source>
        <dbReference type="EMBL" id="KMQ75595.1"/>
    </source>
</evidence>
<gene>
    <name evidence="2" type="ORF">Msub_11804</name>
</gene>
<dbReference type="OrthoDB" id="6368465at2"/>
<keyword evidence="3" id="KW-1185">Reference proteome</keyword>
<comment type="caution">
    <text evidence="2">The sequence shown here is derived from an EMBL/GenBank/DDBJ whole genome shotgun (WGS) entry which is preliminary data.</text>
</comment>
<name>A0A0J7M3Q1_9GAMM</name>
<dbReference type="PATRIC" id="fig|1658765.3.peg.1799"/>
<dbReference type="Proteomes" id="UP000036102">
    <property type="component" value="Unassembled WGS sequence"/>
</dbReference>
<reference evidence="2 3" key="1">
    <citation type="submission" date="2015-06" db="EMBL/GenBank/DDBJ databases">
        <title>Marinobacter subterrani, a genetically tractable neutrophilic iron-oxidizing strain isolated from the Soudan Iron Mine.</title>
        <authorList>
            <person name="Bonis B.M."/>
            <person name="Gralnick J.A."/>
        </authorList>
    </citation>
    <scope>NUCLEOTIDE SEQUENCE [LARGE SCALE GENOMIC DNA]</scope>
    <source>
        <strain evidence="2 3">JG233</strain>
    </source>
</reference>
<organism evidence="2 3">
    <name type="scientific">Marinobacter subterrani</name>
    <dbReference type="NCBI Taxonomy" id="1658765"/>
    <lineage>
        <taxon>Bacteria</taxon>
        <taxon>Pseudomonadati</taxon>
        <taxon>Pseudomonadota</taxon>
        <taxon>Gammaproteobacteria</taxon>
        <taxon>Pseudomonadales</taxon>
        <taxon>Marinobacteraceae</taxon>
        <taxon>Marinobacter</taxon>
    </lineage>
</organism>
<feature type="chain" id="PRO_5005291046" evidence="1">
    <location>
        <begin position="21"/>
        <end position="109"/>
    </location>
</feature>
<evidence type="ECO:0000256" key="1">
    <source>
        <dbReference type="SAM" id="SignalP"/>
    </source>
</evidence>